<dbReference type="AlphaFoldDB" id="A0A1E3QB58"/>
<feature type="chain" id="PRO_5009134164" description="Peptidase A1 domain-containing protein" evidence="10">
    <location>
        <begin position="24"/>
        <end position="539"/>
    </location>
</feature>
<evidence type="ECO:0000313" key="12">
    <source>
        <dbReference type="EMBL" id="ODQ74734.1"/>
    </source>
</evidence>
<dbReference type="PANTHER" id="PTHR47966">
    <property type="entry name" value="BETA-SITE APP-CLEAVING ENZYME, ISOFORM A-RELATED"/>
    <property type="match status" value="1"/>
</dbReference>
<keyword evidence="13" id="KW-1185">Reference proteome</keyword>
<keyword evidence="7" id="KW-1015">Disulfide bond</keyword>
<evidence type="ECO:0000256" key="1">
    <source>
        <dbReference type="ARBA" id="ARBA00007447"/>
    </source>
</evidence>
<evidence type="ECO:0000313" key="13">
    <source>
        <dbReference type="Proteomes" id="UP000094385"/>
    </source>
</evidence>
<sequence>MKDSIISFVAVASSLALLPGAHSFVAPDLEPRNYGSMLQLGVERVKRSDSDLMRRDVVPVVLDNYYGVAYIATISLGSPAQTVKLQLDTGSSDLWVQASTNPFCAAKRTNCEESGTFNAAKSSTFSQLLNDPFNISYVDTTGAEGIYATDTLEIGNATIDNFVFGYAENSNSSLGVLGVSFTLGEPSNQSYPNLPYRLKLDGIIDLVAYSLWLNDLDANVGSILFGGIDMGKFTGELSVIPIYPAVTVQNTEYFTDFNVTLTGISVSSSSDANSKTIVYGTSDALVTDHNTIYTILDSGTSLGTFPLPILTGIVDALGLSDTAQYQDQSALYQVDCSLMTTDSLVEFEFGGKTSIVVTMDQFIQVLGTDDFGQDVCGIAVQASQSLDLYSESYIIGDTVLRSAYVVYDLENRMIGLAQTSFNSSVTELYSLSSGGIPNGLNGTGSNNSENDSNLSVTFVSTVTDTASVTGTAITTDSGSPSWLTVPTSHSHGSTTTSAHTTQNTSSGSSASGASTLTSHPASVVVTIVAFVLGVGAILM</sequence>
<reference evidence="12 13" key="1">
    <citation type="journal article" date="2016" name="Proc. Natl. Acad. Sci. U.S.A.">
        <title>Comparative genomics of biotechnologically important yeasts.</title>
        <authorList>
            <person name="Riley R."/>
            <person name="Haridas S."/>
            <person name="Wolfe K.H."/>
            <person name="Lopes M.R."/>
            <person name="Hittinger C.T."/>
            <person name="Goeker M."/>
            <person name="Salamov A.A."/>
            <person name="Wisecaver J.H."/>
            <person name="Long T.M."/>
            <person name="Calvey C.H."/>
            <person name="Aerts A.L."/>
            <person name="Barry K.W."/>
            <person name="Choi C."/>
            <person name="Clum A."/>
            <person name="Coughlan A.Y."/>
            <person name="Deshpande S."/>
            <person name="Douglass A.P."/>
            <person name="Hanson S.J."/>
            <person name="Klenk H.-P."/>
            <person name="LaButti K.M."/>
            <person name="Lapidus A."/>
            <person name="Lindquist E.A."/>
            <person name="Lipzen A.M."/>
            <person name="Meier-Kolthoff J.P."/>
            <person name="Ohm R.A."/>
            <person name="Otillar R.P."/>
            <person name="Pangilinan J.L."/>
            <person name="Peng Y."/>
            <person name="Rokas A."/>
            <person name="Rosa C.A."/>
            <person name="Scheuner C."/>
            <person name="Sibirny A.A."/>
            <person name="Slot J.C."/>
            <person name="Stielow J.B."/>
            <person name="Sun H."/>
            <person name="Kurtzman C.P."/>
            <person name="Blackwell M."/>
            <person name="Grigoriev I.V."/>
            <person name="Jeffries T.W."/>
        </authorList>
    </citation>
    <scope>NUCLEOTIDE SEQUENCE [LARGE SCALE GENOMIC DNA]</scope>
    <source>
        <strain evidence="12 13">NRRL Y-11557</strain>
    </source>
</reference>
<dbReference type="OrthoDB" id="771136at2759"/>
<feature type="domain" description="Peptidase A1" evidence="11">
    <location>
        <begin position="70"/>
        <end position="417"/>
    </location>
</feature>
<evidence type="ECO:0000256" key="3">
    <source>
        <dbReference type="ARBA" id="ARBA00022729"/>
    </source>
</evidence>
<feature type="disulfide bond" evidence="7">
    <location>
        <begin position="336"/>
        <end position="376"/>
    </location>
</feature>
<feature type="active site" evidence="6">
    <location>
        <position position="297"/>
    </location>
</feature>
<dbReference type="InterPro" id="IPR033876">
    <property type="entry name" value="SAP-like"/>
</dbReference>
<dbReference type="Gene3D" id="2.40.70.10">
    <property type="entry name" value="Acid Proteases"/>
    <property type="match status" value="2"/>
</dbReference>
<keyword evidence="3 10" id="KW-0732">Signal</keyword>
<gene>
    <name evidence="12" type="ORF">LIPSTDRAFT_227703</name>
</gene>
<dbReference type="FunFam" id="2.40.70.10:FF:000011">
    <property type="entry name" value="Aspartic protease"/>
    <property type="match status" value="1"/>
</dbReference>
<feature type="compositionally biased region" description="Low complexity" evidence="8">
    <location>
        <begin position="484"/>
        <end position="516"/>
    </location>
</feature>
<keyword evidence="5" id="KW-0378">Hydrolase</keyword>
<feature type="active site" evidence="6">
    <location>
        <position position="88"/>
    </location>
</feature>
<keyword evidence="2" id="KW-0645">Protease</keyword>
<dbReference type="InterPro" id="IPR021109">
    <property type="entry name" value="Peptidase_aspartic_dom_sf"/>
</dbReference>
<dbReference type="Pfam" id="PF00026">
    <property type="entry name" value="Asp"/>
    <property type="match status" value="1"/>
</dbReference>
<dbReference type="Proteomes" id="UP000094385">
    <property type="component" value="Unassembled WGS sequence"/>
</dbReference>
<evidence type="ECO:0000256" key="5">
    <source>
        <dbReference type="ARBA" id="ARBA00022801"/>
    </source>
</evidence>
<protein>
    <recommendedName>
        <fullName evidence="11">Peptidase A1 domain-containing protein</fullName>
    </recommendedName>
</protein>
<dbReference type="SUPFAM" id="SSF50630">
    <property type="entry name" value="Acid proteases"/>
    <property type="match status" value="1"/>
</dbReference>
<dbReference type="PANTHER" id="PTHR47966:SF65">
    <property type="entry name" value="ASPARTIC-TYPE ENDOPEPTIDASE"/>
    <property type="match status" value="1"/>
</dbReference>
<keyword evidence="9" id="KW-0812">Transmembrane</keyword>
<keyword evidence="9" id="KW-0472">Membrane</keyword>
<feature type="region of interest" description="Disordered" evidence="8">
    <location>
        <begin position="477"/>
        <end position="516"/>
    </location>
</feature>
<dbReference type="InterPro" id="IPR001461">
    <property type="entry name" value="Aspartic_peptidase_A1"/>
</dbReference>
<accession>A0A1E3QB58</accession>
<dbReference type="InterPro" id="IPR033121">
    <property type="entry name" value="PEPTIDASE_A1"/>
</dbReference>
<comment type="similarity">
    <text evidence="1">Belongs to the peptidase A1 family.</text>
</comment>
<evidence type="ECO:0000256" key="9">
    <source>
        <dbReference type="SAM" id="Phobius"/>
    </source>
</evidence>
<evidence type="ECO:0000256" key="8">
    <source>
        <dbReference type="SAM" id="MobiDB-lite"/>
    </source>
</evidence>
<keyword evidence="9" id="KW-1133">Transmembrane helix</keyword>
<evidence type="ECO:0000256" key="6">
    <source>
        <dbReference type="PIRSR" id="PIRSR601461-1"/>
    </source>
</evidence>
<feature type="signal peptide" evidence="10">
    <location>
        <begin position="1"/>
        <end position="23"/>
    </location>
</feature>
<organism evidence="12 13">
    <name type="scientific">Lipomyces starkeyi NRRL Y-11557</name>
    <dbReference type="NCBI Taxonomy" id="675824"/>
    <lineage>
        <taxon>Eukaryota</taxon>
        <taxon>Fungi</taxon>
        <taxon>Dikarya</taxon>
        <taxon>Ascomycota</taxon>
        <taxon>Saccharomycotina</taxon>
        <taxon>Lipomycetes</taxon>
        <taxon>Lipomycetales</taxon>
        <taxon>Lipomycetaceae</taxon>
        <taxon>Lipomyces</taxon>
    </lineage>
</organism>
<dbReference type="GO" id="GO:0004190">
    <property type="term" value="F:aspartic-type endopeptidase activity"/>
    <property type="evidence" value="ECO:0007669"/>
    <property type="project" value="UniProtKB-KW"/>
</dbReference>
<evidence type="ECO:0000256" key="10">
    <source>
        <dbReference type="SAM" id="SignalP"/>
    </source>
</evidence>
<keyword evidence="4" id="KW-0064">Aspartyl protease</keyword>
<evidence type="ECO:0000259" key="11">
    <source>
        <dbReference type="PROSITE" id="PS51767"/>
    </source>
</evidence>
<feature type="transmembrane region" description="Helical" evidence="9">
    <location>
        <begin position="519"/>
        <end position="538"/>
    </location>
</feature>
<dbReference type="GO" id="GO:0006508">
    <property type="term" value="P:proteolysis"/>
    <property type="evidence" value="ECO:0007669"/>
    <property type="project" value="UniProtKB-KW"/>
</dbReference>
<dbReference type="PROSITE" id="PS51767">
    <property type="entry name" value="PEPTIDASE_A1"/>
    <property type="match status" value="1"/>
</dbReference>
<dbReference type="STRING" id="675824.A0A1E3QB58"/>
<evidence type="ECO:0000256" key="2">
    <source>
        <dbReference type="ARBA" id="ARBA00022670"/>
    </source>
</evidence>
<dbReference type="EMBL" id="KV454291">
    <property type="protein sequence ID" value="ODQ74734.1"/>
    <property type="molecule type" value="Genomic_DNA"/>
</dbReference>
<name>A0A1E3QB58_LIPST</name>
<proteinExistence type="inferred from homology"/>
<dbReference type="CDD" id="cd05474">
    <property type="entry name" value="SAP_like"/>
    <property type="match status" value="1"/>
</dbReference>
<dbReference type="PRINTS" id="PR00792">
    <property type="entry name" value="PEPSIN"/>
</dbReference>
<evidence type="ECO:0000256" key="4">
    <source>
        <dbReference type="ARBA" id="ARBA00022750"/>
    </source>
</evidence>
<evidence type="ECO:0000256" key="7">
    <source>
        <dbReference type="PIRSR" id="PIRSR601461-2"/>
    </source>
</evidence>